<protein>
    <recommendedName>
        <fullName evidence="2">CYTH domain-containing protein</fullName>
    </recommendedName>
</protein>
<dbReference type="InterPro" id="IPR012042">
    <property type="entry name" value="NeuTTM/CthTTM-like"/>
</dbReference>
<dbReference type="CDD" id="cd07891">
    <property type="entry name" value="CYTH-like_CthTTM-like_1"/>
    <property type="match status" value="1"/>
</dbReference>
<dbReference type="STRING" id="266762.HQ36_06520"/>
<dbReference type="eggNOG" id="COG2954">
    <property type="taxonomic scope" value="Bacteria"/>
</dbReference>
<proteinExistence type="predicted"/>
<keyword evidence="4" id="KW-1185">Reference proteome</keyword>
<dbReference type="PIRSF" id="PIRSF016487">
    <property type="entry name" value="CYTH_UCP016487"/>
    <property type="match status" value="1"/>
</dbReference>
<organism evidence="3 4">
    <name type="scientific">Porphyromonas gingivicanis</name>
    <dbReference type="NCBI Taxonomy" id="266762"/>
    <lineage>
        <taxon>Bacteria</taxon>
        <taxon>Pseudomonadati</taxon>
        <taxon>Bacteroidota</taxon>
        <taxon>Bacteroidia</taxon>
        <taxon>Bacteroidales</taxon>
        <taxon>Porphyromonadaceae</taxon>
        <taxon>Porphyromonas</taxon>
    </lineage>
</organism>
<dbReference type="Pfam" id="PF01928">
    <property type="entry name" value="CYTH"/>
    <property type="match status" value="1"/>
</dbReference>
<dbReference type="Gene3D" id="2.40.320.10">
    <property type="entry name" value="Hypothetical Protein Pfu-838710-001"/>
    <property type="match status" value="1"/>
</dbReference>
<reference evidence="3 4" key="1">
    <citation type="submission" date="2014-08" db="EMBL/GenBank/DDBJ databases">
        <title>Porphyromonas gingivicanis strain:COT-022_OH1391 Genome sequencing.</title>
        <authorList>
            <person name="Wallis C."/>
            <person name="Deusch O."/>
            <person name="O'Flynn C."/>
            <person name="Davis I."/>
            <person name="Jospin G."/>
            <person name="Darling A.E."/>
            <person name="Coil D.A."/>
            <person name="Alexiev A."/>
            <person name="Horsfall A."/>
            <person name="Kirkwood N."/>
            <person name="Harris S."/>
            <person name="Eisen J.A."/>
        </authorList>
    </citation>
    <scope>NUCLEOTIDE SEQUENCE [LARGE SCALE GENOMIC DNA]</scope>
    <source>
        <strain evidence="4">COT-022 OH1391</strain>
    </source>
</reference>
<sequence>MGVEIERKFLVLSEEFKQEATHSAEIRQFYLHSPNKEETLRLRLIDGKAIFTRKGLSSEDGLVRREEEYPLSKEEAEQLLRTPIIGSIEKERYYIPYEGFMWEVDCFHGILEGLILAEVELSSPTDTPILPHWIGQEVTGDKRYYNSQLAIATSRPQ</sequence>
<evidence type="ECO:0000259" key="2">
    <source>
        <dbReference type="PROSITE" id="PS51707"/>
    </source>
</evidence>
<feature type="active site" description="Proton acceptor" evidence="1">
    <location>
        <position position="30"/>
    </location>
</feature>
<gene>
    <name evidence="3" type="ORF">HQ36_06520</name>
</gene>
<dbReference type="PANTHER" id="PTHR40114">
    <property type="entry name" value="SLR0698 PROTEIN"/>
    <property type="match status" value="1"/>
</dbReference>
<evidence type="ECO:0000313" key="4">
    <source>
        <dbReference type="Proteomes" id="UP000030134"/>
    </source>
</evidence>
<evidence type="ECO:0000256" key="1">
    <source>
        <dbReference type="PIRSR" id="PIRSR016487-1"/>
    </source>
</evidence>
<dbReference type="RefSeq" id="WP_025842858.1">
    <property type="nucleotide sequence ID" value="NZ_JQZW01000012.1"/>
</dbReference>
<dbReference type="PROSITE" id="PS51707">
    <property type="entry name" value="CYTH"/>
    <property type="match status" value="1"/>
</dbReference>
<accession>A0A0A2G2S3</accession>
<dbReference type="Proteomes" id="UP000030134">
    <property type="component" value="Unassembled WGS sequence"/>
</dbReference>
<feature type="domain" description="CYTH" evidence="2">
    <location>
        <begin position="2"/>
        <end position="151"/>
    </location>
</feature>
<dbReference type="OrthoDB" id="9805588at2"/>
<dbReference type="InterPro" id="IPR033469">
    <property type="entry name" value="CYTH-like_dom_sf"/>
</dbReference>
<evidence type="ECO:0000313" key="3">
    <source>
        <dbReference type="EMBL" id="KGN97536.1"/>
    </source>
</evidence>
<dbReference type="EMBL" id="JQZW01000012">
    <property type="protein sequence ID" value="KGN97536.1"/>
    <property type="molecule type" value="Genomic_DNA"/>
</dbReference>
<dbReference type="SUPFAM" id="SSF55154">
    <property type="entry name" value="CYTH-like phosphatases"/>
    <property type="match status" value="1"/>
</dbReference>
<comment type="caution">
    <text evidence="3">The sequence shown here is derived from an EMBL/GenBank/DDBJ whole genome shotgun (WGS) entry which is preliminary data.</text>
</comment>
<dbReference type="AlphaFoldDB" id="A0A0A2G2S3"/>
<dbReference type="PANTHER" id="PTHR40114:SF1">
    <property type="entry name" value="SLR0698 PROTEIN"/>
    <property type="match status" value="1"/>
</dbReference>
<name>A0A0A2G2S3_9PORP</name>
<dbReference type="InterPro" id="IPR023577">
    <property type="entry name" value="CYTH_domain"/>
</dbReference>
<dbReference type="SMART" id="SM01118">
    <property type="entry name" value="CYTH"/>
    <property type="match status" value="1"/>
</dbReference>